<dbReference type="PANTHER" id="PTHR43080:SF2">
    <property type="entry name" value="CBS DOMAIN-CONTAINING PROTEIN"/>
    <property type="match status" value="1"/>
</dbReference>
<dbReference type="Proteomes" id="UP001369736">
    <property type="component" value="Unassembled WGS sequence"/>
</dbReference>
<dbReference type="PANTHER" id="PTHR43080">
    <property type="entry name" value="CBS DOMAIN-CONTAINING PROTEIN CBSX3, MITOCHONDRIAL"/>
    <property type="match status" value="1"/>
</dbReference>
<dbReference type="Gene3D" id="3.10.580.10">
    <property type="entry name" value="CBS-domain"/>
    <property type="match status" value="1"/>
</dbReference>
<dbReference type="InterPro" id="IPR000644">
    <property type="entry name" value="CBS_dom"/>
</dbReference>
<dbReference type="EMBL" id="JBBEGM010000017">
    <property type="protein sequence ID" value="MEJ2865375.1"/>
    <property type="molecule type" value="Genomic_DNA"/>
</dbReference>
<dbReference type="RefSeq" id="WP_337706746.1">
    <property type="nucleotide sequence ID" value="NZ_JBBEGM010000017.1"/>
</dbReference>
<gene>
    <name evidence="4" type="ORF">WCD58_29745</name>
</gene>
<sequence length="152" mass="16079">MRASEILEAVPTVTGADRVSTAVRLMAGARLPGLIVVDGQGRPSAVLPGTQVLRLTVPRAHQEDPALARTIDEVHADLFWQELGERTVSECLPERRDRMATVGLDATLLEAAALMARLRSPLLAVVDGRGRLMGGVTLEGLLAALARADPSG</sequence>
<evidence type="ECO:0000256" key="1">
    <source>
        <dbReference type="ARBA" id="ARBA00023122"/>
    </source>
</evidence>
<keyword evidence="5" id="KW-1185">Reference proteome</keyword>
<organism evidence="4 5">
    <name type="scientific">Actinomycetospora flava</name>
    <dbReference type="NCBI Taxonomy" id="3129232"/>
    <lineage>
        <taxon>Bacteria</taxon>
        <taxon>Bacillati</taxon>
        <taxon>Actinomycetota</taxon>
        <taxon>Actinomycetes</taxon>
        <taxon>Pseudonocardiales</taxon>
        <taxon>Pseudonocardiaceae</taxon>
        <taxon>Actinomycetospora</taxon>
    </lineage>
</organism>
<evidence type="ECO:0000313" key="4">
    <source>
        <dbReference type="EMBL" id="MEJ2865375.1"/>
    </source>
</evidence>
<accession>A0ABU8MDH0</accession>
<dbReference type="PROSITE" id="PS51371">
    <property type="entry name" value="CBS"/>
    <property type="match status" value="1"/>
</dbReference>
<dbReference type="Pfam" id="PF00571">
    <property type="entry name" value="CBS"/>
    <property type="match status" value="1"/>
</dbReference>
<name>A0ABU8MDH0_9PSEU</name>
<proteinExistence type="predicted"/>
<dbReference type="CDD" id="cd17788">
    <property type="entry name" value="CBS_pair_bac"/>
    <property type="match status" value="1"/>
</dbReference>
<comment type="caution">
    <text evidence="4">The sequence shown here is derived from an EMBL/GenBank/DDBJ whole genome shotgun (WGS) entry which is preliminary data.</text>
</comment>
<keyword evidence="1 2" id="KW-0129">CBS domain</keyword>
<evidence type="ECO:0000259" key="3">
    <source>
        <dbReference type="PROSITE" id="PS51371"/>
    </source>
</evidence>
<dbReference type="InterPro" id="IPR046342">
    <property type="entry name" value="CBS_dom_sf"/>
</dbReference>
<dbReference type="SUPFAM" id="SSF54631">
    <property type="entry name" value="CBS-domain pair"/>
    <property type="match status" value="1"/>
</dbReference>
<evidence type="ECO:0000313" key="5">
    <source>
        <dbReference type="Proteomes" id="UP001369736"/>
    </source>
</evidence>
<reference evidence="4 5" key="1">
    <citation type="submission" date="2024-03" db="EMBL/GenBank/DDBJ databases">
        <title>Actinomycetospora sp. OC33-EN07, a novel actinomycete isolated from wild orchid (Aerides multiflora).</title>
        <authorList>
            <person name="Suriyachadkun C."/>
        </authorList>
    </citation>
    <scope>NUCLEOTIDE SEQUENCE [LARGE SCALE GENOMIC DNA]</scope>
    <source>
        <strain evidence="4 5">OC33-EN07</strain>
    </source>
</reference>
<dbReference type="InterPro" id="IPR051257">
    <property type="entry name" value="Diverse_CBS-Domain"/>
</dbReference>
<dbReference type="SMART" id="SM00116">
    <property type="entry name" value="CBS"/>
    <property type="match status" value="2"/>
</dbReference>
<feature type="domain" description="CBS" evidence="3">
    <location>
        <begin position="94"/>
        <end position="151"/>
    </location>
</feature>
<evidence type="ECO:0000256" key="2">
    <source>
        <dbReference type="PROSITE-ProRule" id="PRU00703"/>
    </source>
</evidence>
<protein>
    <submittedName>
        <fullName evidence="4">CBS domain-containing protein</fullName>
    </submittedName>
</protein>